<dbReference type="InterPro" id="IPR016064">
    <property type="entry name" value="NAD/diacylglycerol_kinase_sf"/>
</dbReference>
<reference evidence="3" key="1">
    <citation type="submission" date="2025-05" db="UniProtKB">
        <authorList>
            <consortium name="RefSeq"/>
        </authorList>
    </citation>
    <scope>NUCLEOTIDE SEQUENCE [LARGE SCALE GENOMIC DNA]</scope>
</reference>
<evidence type="ECO:0000256" key="1">
    <source>
        <dbReference type="SAM" id="MobiDB-lite"/>
    </source>
</evidence>
<dbReference type="Gene3D" id="2.60.200.40">
    <property type="match status" value="1"/>
</dbReference>
<gene>
    <name evidence="4" type="primary">SPHK1</name>
</gene>
<dbReference type="PANTHER" id="PTHR12358">
    <property type="entry name" value="SPHINGOSINE KINASE"/>
    <property type="match status" value="1"/>
</dbReference>
<proteinExistence type="predicted"/>
<dbReference type="GO" id="GO:0016301">
    <property type="term" value="F:kinase activity"/>
    <property type="evidence" value="ECO:0007669"/>
    <property type="project" value="UniProtKB-KW"/>
</dbReference>
<organism evidence="3 4">
    <name type="scientific">Pogona vitticeps</name>
    <name type="common">central bearded dragon</name>
    <dbReference type="NCBI Taxonomy" id="103695"/>
    <lineage>
        <taxon>Eukaryota</taxon>
        <taxon>Metazoa</taxon>
        <taxon>Chordata</taxon>
        <taxon>Craniata</taxon>
        <taxon>Vertebrata</taxon>
        <taxon>Euteleostomi</taxon>
        <taxon>Lepidosauria</taxon>
        <taxon>Squamata</taxon>
        <taxon>Bifurcata</taxon>
        <taxon>Unidentata</taxon>
        <taxon>Episquamata</taxon>
        <taxon>Toxicofera</taxon>
        <taxon>Iguania</taxon>
        <taxon>Acrodonta</taxon>
        <taxon>Agamidae</taxon>
        <taxon>Amphibolurinae</taxon>
        <taxon>Pogona</taxon>
    </lineage>
</organism>
<dbReference type="InterPro" id="IPR050187">
    <property type="entry name" value="Lipid_Phosphate_FormReg"/>
</dbReference>
<dbReference type="Pfam" id="PF00781">
    <property type="entry name" value="DAGK_cat"/>
    <property type="match status" value="1"/>
</dbReference>
<name>A0ABM5FMF6_9SAUR</name>
<dbReference type="GeneID" id="110085912"/>
<reference evidence="4" key="2">
    <citation type="submission" date="2025-08" db="UniProtKB">
        <authorList>
            <consortium name="RefSeq"/>
        </authorList>
    </citation>
    <scope>IDENTIFICATION</scope>
</reference>
<dbReference type="PROSITE" id="PS51257">
    <property type="entry name" value="PROKAR_LIPOPROTEIN"/>
    <property type="match status" value="1"/>
</dbReference>
<sequence>MSSAARLRRALIPAQGAPATAAAAAAGAAGGCPGCAPRSASRRGLSMKLMEGGSSPGEEGARRGAATGGGGGGGEDDVLLSGLFALVPALKPNYALSLTGGAELLMRRQEAAGSAAPSGSPSAALSLADCIGCYAFQSPGAPEPAAAYFTVFCYPFKKSWWDSGPSRHRVAKTFCVLASPDPEENRRVAETWAAKIRELAAPPDPKLAGAAYGLLPQPCRVMVLLNPQSGSGRALPLFRSQVQPMLTEANIAFDLFVTEKPNHAWDLVREEDMSRWDALVAMAGDGLLYEMINGLMERPDWRLVTQKPLCILPGGSGNALAASLNHYASKGNFVKEDLLINCTYFLCKGRYSPMDIVSLRTASGKRLFSCLSFGWGFVSDVDIVSERYRKLGSARFTVGTFQLLTTLQVYKGRLSYLPAEEQGSASDSSFPTGTQNHPSAQHTHRGSFDNGKLPVHILPPSVPPFPSEGCNLEDSLLVPFEQPVPKHWTVVPEEEFVSIVCIYQSHLGADLFLAPSAKLYDDAIHIFYLSAGVSRMAMVKLFMAMDRGTHLTLNNPHLHYVPVKAFRLEPLEPKGFMTVDGEVLACEPVQGQIHRRLTHIISGSSEGLGPPRKEH</sequence>
<feature type="compositionally biased region" description="Polar residues" evidence="1">
    <location>
        <begin position="423"/>
        <end position="441"/>
    </location>
</feature>
<dbReference type="InterPro" id="IPR017438">
    <property type="entry name" value="ATP-NAD_kinase_N"/>
</dbReference>
<feature type="domain" description="DAGKc" evidence="2">
    <location>
        <begin position="216"/>
        <end position="363"/>
    </location>
</feature>
<evidence type="ECO:0000259" key="2">
    <source>
        <dbReference type="PROSITE" id="PS50146"/>
    </source>
</evidence>
<keyword evidence="4" id="KW-0418">Kinase</keyword>
<dbReference type="PROSITE" id="PS50146">
    <property type="entry name" value="DAGK"/>
    <property type="match status" value="1"/>
</dbReference>
<dbReference type="Proteomes" id="UP001652642">
    <property type="component" value="Chromosome 2"/>
</dbReference>
<feature type="region of interest" description="Disordered" evidence="1">
    <location>
        <begin position="422"/>
        <end position="445"/>
    </location>
</feature>
<feature type="region of interest" description="Disordered" evidence="1">
    <location>
        <begin position="48"/>
        <end position="72"/>
    </location>
</feature>
<dbReference type="SMART" id="SM00046">
    <property type="entry name" value="DAGKc"/>
    <property type="match status" value="1"/>
</dbReference>
<dbReference type="InterPro" id="IPR001206">
    <property type="entry name" value="Diacylglycerol_kinase_cat_dom"/>
</dbReference>
<keyword evidence="4" id="KW-0808">Transferase</keyword>
<accession>A0ABM5FMF6</accession>
<evidence type="ECO:0000313" key="3">
    <source>
        <dbReference type="Proteomes" id="UP001652642"/>
    </source>
</evidence>
<dbReference type="SUPFAM" id="SSF111331">
    <property type="entry name" value="NAD kinase/diacylglycerol kinase-like"/>
    <property type="match status" value="1"/>
</dbReference>
<dbReference type="RefSeq" id="XP_072846587.1">
    <property type="nucleotide sequence ID" value="XM_072990486.1"/>
</dbReference>
<protein>
    <submittedName>
        <fullName evidence="4">Sphingosine kinase 1 isoform X1</fullName>
    </submittedName>
</protein>
<dbReference type="PANTHER" id="PTHR12358:SF47">
    <property type="entry name" value="SPHINGOSINE KINASE 1"/>
    <property type="match status" value="1"/>
</dbReference>
<dbReference type="Gene3D" id="3.40.50.10330">
    <property type="entry name" value="Probable inorganic polyphosphate/atp-NAD kinase, domain 1"/>
    <property type="match status" value="1"/>
</dbReference>
<evidence type="ECO:0000313" key="4">
    <source>
        <dbReference type="RefSeq" id="XP_072846587.1"/>
    </source>
</evidence>
<keyword evidence="3" id="KW-1185">Reference proteome</keyword>